<evidence type="ECO:0000313" key="1">
    <source>
        <dbReference type="EMBL" id="KAA6365237.1"/>
    </source>
</evidence>
<reference evidence="1 2" key="1">
    <citation type="submission" date="2019-03" db="EMBL/GenBank/DDBJ databases">
        <title>Single cell metagenomics reveals metabolic interactions within the superorganism composed of flagellate Streblomastix strix and complex community of Bacteroidetes bacteria on its surface.</title>
        <authorList>
            <person name="Treitli S.C."/>
            <person name="Kolisko M."/>
            <person name="Husnik F."/>
            <person name="Keeling P."/>
            <person name="Hampl V."/>
        </authorList>
    </citation>
    <scope>NUCLEOTIDE SEQUENCE [LARGE SCALE GENOMIC DNA]</scope>
    <source>
        <strain evidence="1">ST1C</strain>
    </source>
</reference>
<dbReference type="Proteomes" id="UP000324800">
    <property type="component" value="Unassembled WGS sequence"/>
</dbReference>
<name>A0A5J4U3R3_9EUKA</name>
<proteinExistence type="predicted"/>
<protein>
    <submittedName>
        <fullName evidence="1">Uncharacterized protein</fullName>
    </submittedName>
</protein>
<comment type="caution">
    <text evidence="1">The sequence shown here is derived from an EMBL/GenBank/DDBJ whole genome shotgun (WGS) entry which is preliminary data.</text>
</comment>
<organism evidence="1 2">
    <name type="scientific">Streblomastix strix</name>
    <dbReference type="NCBI Taxonomy" id="222440"/>
    <lineage>
        <taxon>Eukaryota</taxon>
        <taxon>Metamonada</taxon>
        <taxon>Preaxostyla</taxon>
        <taxon>Oxymonadida</taxon>
        <taxon>Streblomastigidae</taxon>
        <taxon>Streblomastix</taxon>
    </lineage>
</organism>
<dbReference type="AlphaFoldDB" id="A0A5J4U3R3"/>
<dbReference type="EMBL" id="SNRW01020673">
    <property type="protein sequence ID" value="KAA6365237.1"/>
    <property type="molecule type" value="Genomic_DNA"/>
</dbReference>
<accession>A0A5J4U3R3</accession>
<evidence type="ECO:0000313" key="2">
    <source>
        <dbReference type="Proteomes" id="UP000324800"/>
    </source>
</evidence>
<sequence>MKMMLERSQLEYSNLMYQHLSFFRKIVIALSSLLDTSLKIDWTVLYAILMQLVNKNVMLERVSDQLAEFCNGGVLDQFTGYCQACVATGARVVFDEL</sequence>
<gene>
    <name evidence="1" type="ORF">EZS28_039237</name>
</gene>